<gene>
    <name evidence="2" type="ORF">Ciccas_003086</name>
</gene>
<accession>A0ABD2QFT9</accession>
<protein>
    <submittedName>
        <fullName evidence="2">Uncharacterized protein</fullName>
    </submittedName>
</protein>
<dbReference type="EMBL" id="JBJKFK010000267">
    <property type="protein sequence ID" value="KAL3318253.1"/>
    <property type="molecule type" value="Genomic_DNA"/>
</dbReference>
<name>A0ABD2QFT9_9PLAT</name>
<keyword evidence="3" id="KW-1185">Reference proteome</keyword>
<evidence type="ECO:0000313" key="2">
    <source>
        <dbReference type="EMBL" id="KAL3318253.1"/>
    </source>
</evidence>
<evidence type="ECO:0000313" key="3">
    <source>
        <dbReference type="Proteomes" id="UP001626550"/>
    </source>
</evidence>
<proteinExistence type="predicted"/>
<dbReference type="AlphaFoldDB" id="A0ABD2QFT9"/>
<dbReference type="Proteomes" id="UP001626550">
    <property type="component" value="Unassembled WGS sequence"/>
</dbReference>
<sequence>MDNSSSQMKRMASLTRTRQGVKSCSRSKKTSTGNGRVSPQNTHSGISEINSEIVSETPEIVAQNWINNKEGDHQSTLPATRKTYKLEEEELLKTVITFLVEKSDCERFRKPFVEAMEMQKVVKSRQNKQFNLFKDRRVHALCTKYSCNLWLGDRKSTSDLAQNIGLVKFSVRIMAKSRVAILQFIKQLSLTFPVLFRNSRILHIC</sequence>
<reference evidence="2 3" key="1">
    <citation type="submission" date="2024-11" db="EMBL/GenBank/DDBJ databases">
        <title>Adaptive evolution of stress response genes in parasites aligns with host niche diversity.</title>
        <authorList>
            <person name="Hahn C."/>
            <person name="Resl P."/>
        </authorList>
    </citation>
    <scope>NUCLEOTIDE SEQUENCE [LARGE SCALE GENOMIC DNA]</scope>
    <source>
        <strain evidence="2">EGGRZ-B1_66</strain>
        <tissue evidence="2">Body</tissue>
    </source>
</reference>
<organism evidence="2 3">
    <name type="scientific">Cichlidogyrus casuarinus</name>
    <dbReference type="NCBI Taxonomy" id="1844966"/>
    <lineage>
        <taxon>Eukaryota</taxon>
        <taxon>Metazoa</taxon>
        <taxon>Spiralia</taxon>
        <taxon>Lophotrochozoa</taxon>
        <taxon>Platyhelminthes</taxon>
        <taxon>Monogenea</taxon>
        <taxon>Monopisthocotylea</taxon>
        <taxon>Dactylogyridea</taxon>
        <taxon>Ancyrocephalidae</taxon>
        <taxon>Cichlidogyrus</taxon>
    </lineage>
</organism>
<comment type="caution">
    <text evidence="2">The sequence shown here is derived from an EMBL/GenBank/DDBJ whole genome shotgun (WGS) entry which is preliminary data.</text>
</comment>
<evidence type="ECO:0000256" key="1">
    <source>
        <dbReference type="SAM" id="MobiDB-lite"/>
    </source>
</evidence>
<feature type="region of interest" description="Disordered" evidence="1">
    <location>
        <begin position="1"/>
        <end position="53"/>
    </location>
</feature>